<feature type="transmembrane region" description="Helical" evidence="8">
    <location>
        <begin position="298"/>
        <end position="319"/>
    </location>
</feature>
<accession>A0A183A661</accession>
<evidence type="ECO:0000256" key="2">
    <source>
        <dbReference type="ARBA" id="ARBA00022448"/>
    </source>
</evidence>
<gene>
    <name evidence="9" type="ORF">ECPE_LOCUS2446</name>
</gene>
<dbReference type="WBParaSite" id="ECPE_0000244601-mRNA-1">
    <property type="protein sequence ID" value="ECPE_0000244601-mRNA-1"/>
    <property type="gene ID" value="ECPE_0000244601"/>
</dbReference>
<dbReference type="PANTHER" id="PTHR21444:SF15">
    <property type="entry name" value="RECEPTOR FOR RETINOL UPTAKE STRA6"/>
    <property type="match status" value="1"/>
</dbReference>
<evidence type="ECO:0000256" key="6">
    <source>
        <dbReference type="ARBA" id="ARBA00023136"/>
    </source>
</evidence>
<evidence type="ECO:0000313" key="11">
    <source>
        <dbReference type="WBParaSite" id="ECPE_0000244601-mRNA-1"/>
    </source>
</evidence>
<keyword evidence="2" id="KW-0813">Transport</keyword>
<reference evidence="9 10" key="2">
    <citation type="submission" date="2018-11" db="EMBL/GenBank/DDBJ databases">
        <authorList>
            <consortium name="Pathogen Informatics"/>
        </authorList>
    </citation>
    <scope>NUCLEOTIDE SEQUENCE [LARGE SCALE GENOMIC DNA]</scope>
    <source>
        <strain evidence="9 10">Egypt</strain>
    </source>
</reference>
<dbReference type="OrthoDB" id="2376984at2759"/>
<feature type="transmembrane region" description="Helical" evidence="8">
    <location>
        <begin position="6"/>
        <end position="22"/>
    </location>
</feature>
<keyword evidence="6 8" id="KW-0472">Membrane</keyword>
<feature type="transmembrane region" description="Helical" evidence="8">
    <location>
        <begin position="182"/>
        <end position="202"/>
    </location>
</feature>
<dbReference type="Proteomes" id="UP000272942">
    <property type="component" value="Unassembled WGS sequence"/>
</dbReference>
<evidence type="ECO:0000256" key="5">
    <source>
        <dbReference type="ARBA" id="ARBA00022989"/>
    </source>
</evidence>
<dbReference type="AlphaFoldDB" id="A0A183A661"/>
<feature type="transmembrane region" description="Helical" evidence="8">
    <location>
        <begin position="254"/>
        <end position="278"/>
    </location>
</feature>
<dbReference type="PANTHER" id="PTHR21444">
    <property type="entry name" value="COILED-COIL DOMAIN-CONTAINING PROTEIN 180"/>
    <property type="match status" value="1"/>
</dbReference>
<dbReference type="GO" id="GO:0034632">
    <property type="term" value="F:retinol transmembrane transporter activity"/>
    <property type="evidence" value="ECO:0007669"/>
    <property type="project" value="InterPro"/>
</dbReference>
<keyword evidence="5 8" id="KW-1133">Transmembrane helix</keyword>
<name>A0A183A661_9TREM</name>
<reference evidence="11" key="1">
    <citation type="submission" date="2016-06" db="UniProtKB">
        <authorList>
            <consortium name="WormBaseParasite"/>
        </authorList>
    </citation>
    <scope>IDENTIFICATION</scope>
</reference>
<keyword evidence="7" id="KW-0675">Receptor</keyword>
<dbReference type="EMBL" id="UZAN01039619">
    <property type="protein sequence ID" value="VDP66509.1"/>
    <property type="molecule type" value="Genomic_DNA"/>
</dbReference>
<evidence type="ECO:0000313" key="10">
    <source>
        <dbReference type="Proteomes" id="UP000272942"/>
    </source>
</evidence>
<evidence type="ECO:0000256" key="7">
    <source>
        <dbReference type="ARBA" id="ARBA00023170"/>
    </source>
</evidence>
<proteinExistence type="predicted"/>
<evidence type="ECO:0000256" key="8">
    <source>
        <dbReference type="SAM" id="Phobius"/>
    </source>
</evidence>
<keyword evidence="4 8" id="KW-0812">Transmembrane</keyword>
<evidence type="ECO:0000313" key="9">
    <source>
        <dbReference type="EMBL" id="VDP66509.1"/>
    </source>
</evidence>
<protein>
    <submittedName>
        <fullName evidence="11">Receptor for retinol uptake STRA6</fullName>
    </submittedName>
</protein>
<keyword evidence="10" id="KW-1185">Reference proteome</keyword>
<dbReference type="GO" id="GO:0038023">
    <property type="term" value="F:signaling receptor activity"/>
    <property type="evidence" value="ECO:0007669"/>
    <property type="project" value="InterPro"/>
</dbReference>
<organism evidence="11">
    <name type="scientific">Echinostoma caproni</name>
    <dbReference type="NCBI Taxonomy" id="27848"/>
    <lineage>
        <taxon>Eukaryota</taxon>
        <taxon>Metazoa</taxon>
        <taxon>Spiralia</taxon>
        <taxon>Lophotrochozoa</taxon>
        <taxon>Platyhelminthes</taxon>
        <taxon>Trematoda</taxon>
        <taxon>Digenea</taxon>
        <taxon>Plagiorchiida</taxon>
        <taxon>Echinostomata</taxon>
        <taxon>Echinostomatoidea</taxon>
        <taxon>Echinostomatidae</taxon>
        <taxon>Echinostoma</taxon>
    </lineage>
</organism>
<feature type="transmembrane region" description="Helical" evidence="8">
    <location>
        <begin position="97"/>
        <end position="117"/>
    </location>
</feature>
<dbReference type="GO" id="GO:0005886">
    <property type="term" value="C:plasma membrane"/>
    <property type="evidence" value="ECO:0007669"/>
    <property type="project" value="UniProtKB-SubCell"/>
</dbReference>
<dbReference type="InterPro" id="IPR026612">
    <property type="entry name" value="STRA6-like"/>
</dbReference>
<evidence type="ECO:0000256" key="3">
    <source>
        <dbReference type="ARBA" id="ARBA00022475"/>
    </source>
</evidence>
<dbReference type="GO" id="GO:0071939">
    <property type="term" value="P:vitamin A import into cell"/>
    <property type="evidence" value="ECO:0007669"/>
    <property type="project" value="TreeGrafter"/>
</dbReference>
<evidence type="ECO:0000256" key="1">
    <source>
        <dbReference type="ARBA" id="ARBA00004651"/>
    </source>
</evidence>
<evidence type="ECO:0000256" key="4">
    <source>
        <dbReference type="ARBA" id="ARBA00022692"/>
    </source>
</evidence>
<dbReference type="Pfam" id="PF14752">
    <property type="entry name" value="RBP_receptor"/>
    <property type="match status" value="1"/>
</dbReference>
<sequence length="534" mass="61494">MRQAILQLPTLVGFLYLTFYFCQQLIVHRKALNTDWLRYRLNKPSVYVTGVARYVQSRLCRAHGLNEIAQEHQTKSMRRCVGLRNAVRRLYNPPVGFTYPPILIWSLTVSLLLQYFLMNQTLTWFYNLASHGRSSITHKFPEINKTLKENLAISNARYVYTLFQMSANSSHQDMLKMQYAFIYYWIDIILVCVISTSFLAIFSNSVNVFQIMLNYQRLCFGIYRRGYESVPAMKLLLDPFKVTHGTILYPSYQIALMACGFYLQVLIYGTIFIFLAIVVNMNAFTKYAFVVYFFQTSWPSIVLISVFGTVQQLAIRFLFTKHGGKSYGFNNVRSLQVYAFFASFYNVIFGLISGVGRILYCPISSAICISRLDISPLGLPLQNMDTSYMAFLGFLYSDTMINNPTVKAFLWILLQNQYEDLAQSSNFDSALLIEVECFDEWLHRTNAARMRFSRVDGANPSEQNFWALRSIRASAVASSAGGPLTSDHSSVSSRSIRARNRWLLAYSLLCNPDLKKWRKPRKGNEEIDESRMTV</sequence>
<comment type="subcellular location">
    <subcellularLocation>
        <location evidence="1">Cell membrane</location>
        <topology evidence="1">Multi-pass membrane protein</topology>
    </subcellularLocation>
</comment>
<keyword evidence="3" id="KW-1003">Cell membrane</keyword>
<feature type="transmembrane region" description="Helical" evidence="8">
    <location>
        <begin position="339"/>
        <end position="360"/>
    </location>
</feature>